<accession>A0A5Q0BGK1</accession>
<organism evidence="2 3">
    <name type="scientific">Candidatus Methylospira mobilis</name>
    <dbReference type="NCBI Taxonomy" id="1808979"/>
    <lineage>
        <taxon>Bacteria</taxon>
        <taxon>Pseudomonadati</taxon>
        <taxon>Pseudomonadota</taxon>
        <taxon>Gammaproteobacteria</taxon>
        <taxon>Methylococcales</taxon>
        <taxon>Methylococcaceae</taxon>
        <taxon>Candidatus Methylospira</taxon>
    </lineage>
</organism>
<dbReference type="AlphaFoldDB" id="A0A5Q0BGK1"/>
<evidence type="ECO:0000313" key="2">
    <source>
        <dbReference type="EMBL" id="QFY41304.1"/>
    </source>
</evidence>
<dbReference type="InterPro" id="IPR036597">
    <property type="entry name" value="Fido-like_dom_sf"/>
</dbReference>
<evidence type="ECO:0000259" key="1">
    <source>
        <dbReference type="PROSITE" id="PS51459"/>
    </source>
</evidence>
<dbReference type="Gene3D" id="1.10.3290.10">
    <property type="entry name" value="Fido-like domain"/>
    <property type="match status" value="1"/>
</dbReference>
<dbReference type="SUPFAM" id="SSF140931">
    <property type="entry name" value="Fic-like"/>
    <property type="match status" value="1"/>
</dbReference>
<dbReference type="KEGG" id="mmob:F6R98_00615"/>
<dbReference type="Proteomes" id="UP000325755">
    <property type="component" value="Chromosome"/>
</dbReference>
<dbReference type="EMBL" id="CP044205">
    <property type="protein sequence ID" value="QFY41304.1"/>
    <property type="molecule type" value="Genomic_DNA"/>
</dbReference>
<dbReference type="RefSeq" id="WP_153247281.1">
    <property type="nucleotide sequence ID" value="NZ_CP044205.1"/>
</dbReference>
<gene>
    <name evidence="2" type="ORF">F6R98_00615</name>
</gene>
<feature type="domain" description="Fido" evidence="1">
    <location>
        <begin position="71"/>
        <end position="215"/>
    </location>
</feature>
<name>A0A5Q0BGK1_9GAMM</name>
<proteinExistence type="predicted"/>
<keyword evidence="3" id="KW-1185">Reference proteome</keyword>
<sequence length="223" mass="25566">MERSLYEPGPRLDLRLIEASLRGVQRDFPRINQALNFSREPMDDAVVENMISGYALISQLLEARVELLALGNSAYLLELNTRVLCGTGERYRREYKKHIMANIRRFYECTDGGIQGLYEWYILHRHESAWFCAAGIYIRILSEPQLFIEGNDRTGALVMSYFLAKDGQPPFVLTTANAGAYFDYSAQIQKLSRTSLSRPFRLHRLKARIAGFLKDQANSGYLL</sequence>
<dbReference type="PROSITE" id="PS51459">
    <property type="entry name" value="FIDO"/>
    <property type="match status" value="1"/>
</dbReference>
<dbReference type="InterPro" id="IPR003812">
    <property type="entry name" value="Fido"/>
</dbReference>
<dbReference type="OrthoDB" id="371214at2"/>
<dbReference type="InParanoid" id="A0A5Q0BGK1"/>
<reference evidence="2 3" key="1">
    <citation type="submission" date="2019-09" db="EMBL/GenBank/DDBJ databases">
        <title>Ecophysiology of the spiral-shaped methanotroph Methylospira mobilis as revealed by the complete genome sequence.</title>
        <authorList>
            <person name="Oshkin I.Y."/>
            <person name="Dedysh S.N."/>
            <person name="Miroshnikov K."/>
            <person name="Danilova O.V."/>
            <person name="Hakobyan A."/>
            <person name="Liesack W."/>
        </authorList>
    </citation>
    <scope>NUCLEOTIDE SEQUENCE [LARGE SCALE GENOMIC DNA]</scope>
    <source>
        <strain evidence="2 3">Shm1</strain>
    </source>
</reference>
<protein>
    <recommendedName>
        <fullName evidence="1">Fido domain-containing protein</fullName>
    </recommendedName>
</protein>
<evidence type="ECO:0000313" key="3">
    <source>
        <dbReference type="Proteomes" id="UP000325755"/>
    </source>
</evidence>